<dbReference type="Gene3D" id="3.40.50.300">
    <property type="entry name" value="P-loop containing nucleotide triphosphate hydrolases"/>
    <property type="match status" value="1"/>
</dbReference>
<dbReference type="KEGG" id="fpl:Ferp_2082"/>
<gene>
    <name evidence="6" type="ordered locus">Ferp_2082</name>
</gene>
<dbReference type="GO" id="GO:0016887">
    <property type="term" value="F:ATP hydrolysis activity"/>
    <property type="evidence" value="ECO:0007669"/>
    <property type="project" value="InterPro"/>
</dbReference>
<dbReference type="SUPFAM" id="SSF52540">
    <property type="entry name" value="P-loop containing nucleoside triphosphate hydrolases"/>
    <property type="match status" value="1"/>
</dbReference>
<dbReference type="PANTHER" id="PTHR42794:SF1">
    <property type="entry name" value="HEMIN IMPORT ATP-BINDING PROTEIN HMUV"/>
    <property type="match status" value="1"/>
</dbReference>
<dbReference type="RefSeq" id="WP_012966552.1">
    <property type="nucleotide sequence ID" value="NC_013849.1"/>
</dbReference>
<evidence type="ECO:0000313" key="6">
    <source>
        <dbReference type="EMBL" id="ADC66213.1"/>
    </source>
</evidence>
<accession>D3S0F0</accession>
<dbReference type="FunFam" id="3.40.50.300:FF:000134">
    <property type="entry name" value="Iron-enterobactin ABC transporter ATP-binding protein"/>
    <property type="match status" value="1"/>
</dbReference>
<reference evidence="7" key="1">
    <citation type="submission" date="2010-02" db="EMBL/GenBank/DDBJ databases">
        <title>Complete sequence of Ferroglobus placidus DSM 10642.</title>
        <authorList>
            <consortium name="US DOE Joint Genome Institute"/>
            <person name="Lucas S."/>
            <person name="Copeland A."/>
            <person name="Lapidus A."/>
            <person name="Cheng J.-F."/>
            <person name="Bruce D."/>
            <person name="Goodwin L."/>
            <person name="Pitluck S."/>
            <person name="Saunders E."/>
            <person name="Brettin T."/>
            <person name="Detter J.C."/>
            <person name="Han C."/>
            <person name="Tapia R."/>
            <person name="Larimer F."/>
            <person name="Land M."/>
            <person name="Hauser L."/>
            <person name="Kyrpides N."/>
            <person name="Ivanova N."/>
            <person name="Holmes D."/>
            <person name="Lovley D."/>
            <person name="Kyrpides N."/>
            <person name="Anderson I.J."/>
            <person name="Woyke T."/>
        </authorList>
    </citation>
    <scope>NUCLEOTIDE SEQUENCE [LARGE SCALE GENOMIC DNA]</scope>
    <source>
        <strain evidence="7">DSM 10642 / AEDII12DO</strain>
    </source>
</reference>
<dbReference type="PaxDb" id="589924-Ferp_2082"/>
<dbReference type="Pfam" id="PF00005">
    <property type="entry name" value="ABC_tran"/>
    <property type="match status" value="1"/>
</dbReference>
<reference evidence="6 7" key="2">
    <citation type="journal article" date="2011" name="Stand. Genomic Sci.">
        <title>Complete genome sequence of Ferroglobus placidus AEDII12DO.</title>
        <authorList>
            <person name="Anderson I."/>
            <person name="Risso C."/>
            <person name="Holmes D."/>
            <person name="Lucas S."/>
            <person name="Copeland A."/>
            <person name="Lapidus A."/>
            <person name="Cheng J.F."/>
            <person name="Bruce D."/>
            <person name="Goodwin L."/>
            <person name="Pitluck S."/>
            <person name="Saunders E."/>
            <person name="Brettin T."/>
            <person name="Detter J.C."/>
            <person name="Han C."/>
            <person name="Tapia R."/>
            <person name="Larimer F."/>
            <person name="Land M."/>
            <person name="Hauser L."/>
            <person name="Woyke T."/>
            <person name="Lovley D."/>
            <person name="Kyrpides N."/>
            <person name="Ivanova N."/>
        </authorList>
    </citation>
    <scope>NUCLEOTIDE SEQUENCE [LARGE SCALE GENOMIC DNA]</scope>
    <source>
        <strain evidence="7">DSM 10642 / AEDII12DO</strain>
    </source>
</reference>
<dbReference type="PANTHER" id="PTHR42794">
    <property type="entry name" value="HEMIN IMPORT ATP-BINDING PROTEIN HMUV"/>
    <property type="match status" value="1"/>
</dbReference>
<evidence type="ECO:0000256" key="4">
    <source>
        <dbReference type="ARBA" id="ARBA00022967"/>
    </source>
</evidence>
<keyword evidence="4" id="KW-1278">Translocase</keyword>
<dbReference type="SMART" id="SM00382">
    <property type="entry name" value="AAA"/>
    <property type="match status" value="1"/>
</dbReference>
<evidence type="ECO:0000256" key="3">
    <source>
        <dbReference type="ARBA" id="ARBA00022840"/>
    </source>
</evidence>
<dbReference type="InterPro" id="IPR027417">
    <property type="entry name" value="P-loop_NTPase"/>
</dbReference>
<dbReference type="EMBL" id="CP001899">
    <property type="protein sequence ID" value="ADC66213.1"/>
    <property type="molecule type" value="Genomic_DNA"/>
</dbReference>
<dbReference type="CDD" id="cd03214">
    <property type="entry name" value="ABC_Iron-Siderophores_B12_Hemin"/>
    <property type="match status" value="1"/>
</dbReference>
<protein>
    <submittedName>
        <fullName evidence="6">ABC transporter related protein</fullName>
    </submittedName>
</protein>
<dbReference type="OrthoDB" id="24644at2157"/>
<name>D3S0F0_FERPA</name>
<evidence type="ECO:0000256" key="1">
    <source>
        <dbReference type="ARBA" id="ARBA00022448"/>
    </source>
</evidence>
<dbReference type="Proteomes" id="UP000002613">
    <property type="component" value="Chromosome"/>
</dbReference>
<dbReference type="InterPro" id="IPR003439">
    <property type="entry name" value="ABC_transporter-like_ATP-bd"/>
</dbReference>
<dbReference type="PROSITE" id="PS50893">
    <property type="entry name" value="ABC_TRANSPORTER_2"/>
    <property type="match status" value="1"/>
</dbReference>
<keyword evidence="2" id="KW-0547">Nucleotide-binding</keyword>
<evidence type="ECO:0000256" key="2">
    <source>
        <dbReference type="ARBA" id="ARBA00022741"/>
    </source>
</evidence>
<dbReference type="GO" id="GO:0005524">
    <property type="term" value="F:ATP binding"/>
    <property type="evidence" value="ECO:0007669"/>
    <property type="project" value="UniProtKB-KW"/>
</dbReference>
<evidence type="ECO:0000313" key="7">
    <source>
        <dbReference type="Proteomes" id="UP000002613"/>
    </source>
</evidence>
<dbReference type="InterPro" id="IPR017871">
    <property type="entry name" value="ABC_transporter-like_CS"/>
</dbReference>
<dbReference type="GeneID" id="8779617"/>
<keyword evidence="7" id="KW-1185">Reference proteome</keyword>
<dbReference type="eggNOG" id="arCOG00199">
    <property type="taxonomic scope" value="Archaea"/>
</dbReference>
<dbReference type="STRING" id="589924.Ferp_2082"/>
<dbReference type="PROSITE" id="PS00211">
    <property type="entry name" value="ABC_TRANSPORTER_1"/>
    <property type="match status" value="1"/>
</dbReference>
<organism evidence="6 7">
    <name type="scientific">Ferroglobus placidus (strain DSM 10642 / AEDII12DO)</name>
    <dbReference type="NCBI Taxonomy" id="589924"/>
    <lineage>
        <taxon>Archaea</taxon>
        <taxon>Methanobacteriati</taxon>
        <taxon>Methanobacteriota</taxon>
        <taxon>Archaeoglobi</taxon>
        <taxon>Archaeoglobales</taxon>
        <taxon>Archaeoglobaceae</taxon>
        <taxon>Ferroglobus</taxon>
    </lineage>
</organism>
<proteinExistence type="predicted"/>
<dbReference type="HOGENOM" id="CLU_000604_0_0_2"/>
<evidence type="ECO:0000259" key="5">
    <source>
        <dbReference type="PROSITE" id="PS50893"/>
    </source>
</evidence>
<dbReference type="InterPro" id="IPR003593">
    <property type="entry name" value="AAA+_ATPase"/>
</dbReference>
<sequence length="415" mass="46113">MRLKVENVTVKIESREILRDVTLEVEKGEIVALLGPNGSGKSTLLRTIFGILKPVKGVVFFDGKRIEKIEEISKIAAYLPQESSDTNLTVLDVVLLGRTPHLSGFKLPKNRDLEIAKRALEEVGMAEFAERKFSELSGGEKQKVLLARVFAQQPKLMLLDEPTAHLDISAQIDIMEIVRRKVGSGCSALVAMHDINLASMFSDKIIMVKNGKVVYAGEAEEVLTEESIKDVYGADVRIKKVGRSVYVIPKTRGERNGRRVHIICGGGSGRDLIYMLSEEGYSVSAGVLNVLDSDWEAVIDVDGEFVEEAPFSPISDEAHEKNLKFIEKADVVVLSNLVVGKGNLKNLVAAKKAAELGKLIVIEKTRFELRNFFGKEAEEIYEEIVRKARVVRSEREALYEIRKVLDRGGHANSRR</sequence>
<keyword evidence="1" id="KW-0813">Transport</keyword>
<feature type="domain" description="ABC transporter" evidence="5">
    <location>
        <begin position="3"/>
        <end position="235"/>
    </location>
</feature>
<keyword evidence="3" id="KW-0067">ATP-binding</keyword>
<dbReference type="AlphaFoldDB" id="D3S0F0"/>